<dbReference type="CDD" id="cd01288">
    <property type="entry name" value="FabZ"/>
    <property type="match status" value="1"/>
</dbReference>
<dbReference type="PANTHER" id="PTHR30272:SF1">
    <property type="entry name" value="3-HYDROXYACYL-[ACYL-CARRIER-PROTEIN] DEHYDRATASE"/>
    <property type="match status" value="1"/>
</dbReference>
<dbReference type="AlphaFoldDB" id="A0A494XWB6"/>
<comment type="caution">
    <text evidence="3">The sequence shown here is derived from an EMBL/GenBank/DDBJ whole genome shotgun (WGS) entry which is preliminary data.</text>
</comment>
<comment type="similarity">
    <text evidence="1">Belongs to the thioester dehydratase family. FabZ subfamily.</text>
</comment>
<protein>
    <submittedName>
        <fullName evidence="3">Beta-hydroxyacyl-ACP dehydratase</fullName>
    </submittedName>
</protein>
<dbReference type="Proteomes" id="UP000282076">
    <property type="component" value="Unassembled WGS sequence"/>
</dbReference>
<proteinExistence type="inferred from homology"/>
<dbReference type="Gene3D" id="3.10.129.10">
    <property type="entry name" value="Hotdog Thioesterase"/>
    <property type="match status" value="1"/>
</dbReference>
<dbReference type="NCBIfam" id="NF000582">
    <property type="entry name" value="PRK00006.1"/>
    <property type="match status" value="1"/>
</dbReference>
<dbReference type="RefSeq" id="WP_120977251.1">
    <property type="nucleotide sequence ID" value="NZ_RBZM01000005.1"/>
</dbReference>
<evidence type="ECO:0000313" key="3">
    <source>
        <dbReference type="EMBL" id="RKP54145.1"/>
    </source>
</evidence>
<dbReference type="PANTHER" id="PTHR30272">
    <property type="entry name" value="3-HYDROXYACYL-[ACYL-CARRIER-PROTEIN] DEHYDRATASE"/>
    <property type="match status" value="1"/>
</dbReference>
<organism evidence="3 4">
    <name type="scientific">Cohnella endophytica</name>
    <dbReference type="NCBI Taxonomy" id="2419778"/>
    <lineage>
        <taxon>Bacteria</taxon>
        <taxon>Bacillati</taxon>
        <taxon>Bacillota</taxon>
        <taxon>Bacilli</taxon>
        <taxon>Bacillales</taxon>
        <taxon>Paenibacillaceae</taxon>
        <taxon>Cohnella</taxon>
    </lineage>
</organism>
<dbReference type="Pfam" id="PF07977">
    <property type="entry name" value="FabA"/>
    <property type="match status" value="1"/>
</dbReference>
<dbReference type="GO" id="GO:0016829">
    <property type="term" value="F:lyase activity"/>
    <property type="evidence" value="ECO:0007669"/>
    <property type="project" value="UniProtKB-KW"/>
</dbReference>
<keyword evidence="2" id="KW-0456">Lyase</keyword>
<name>A0A494XWB6_9BACL</name>
<accession>A0A494XWB6</accession>
<dbReference type="SUPFAM" id="SSF54637">
    <property type="entry name" value="Thioesterase/thiol ester dehydrase-isomerase"/>
    <property type="match status" value="1"/>
</dbReference>
<evidence type="ECO:0000256" key="1">
    <source>
        <dbReference type="ARBA" id="ARBA00009174"/>
    </source>
</evidence>
<gene>
    <name evidence="3" type="ORF">D7Z26_12245</name>
</gene>
<reference evidence="3 4" key="1">
    <citation type="submission" date="2018-10" db="EMBL/GenBank/DDBJ databases">
        <title>Cohnella sp. M2MS4P-1, whole genome shotgun sequence.</title>
        <authorList>
            <person name="Tuo L."/>
        </authorList>
    </citation>
    <scope>NUCLEOTIDE SEQUENCE [LARGE SCALE GENOMIC DNA]</scope>
    <source>
        <strain evidence="3 4">M2MS4P-1</strain>
    </source>
</reference>
<dbReference type="OrthoDB" id="9772788at2"/>
<dbReference type="InterPro" id="IPR013114">
    <property type="entry name" value="FabA_FabZ"/>
</dbReference>
<evidence type="ECO:0000256" key="2">
    <source>
        <dbReference type="ARBA" id="ARBA00023239"/>
    </source>
</evidence>
<keyword evidence="4" id="KW-1185">Reference proteome</keyword>
<dbReference type="InterPro" id="IPR029069">
    <property type="entry name" value="HotDog_dom_sf"/>
</dbReference>
<sequence length="148" mass="16639">MKPLYTYDEVRQLLPQSYPFLFIDVVEALVPGERIICRKNITGNEWMIPGHFPDKTIYPGVLLIESMAQSAILLGKLSPSIHIDDTASFLLTAVKSRFVNPVVPGDQLRIECVSIKWFSAQGMVEATIRVRDETVAKAELIFSMARNT</sequence>
<dbReference type="EMBL" id="RBZM01000005">
    <property type="protein sequence ID" value="RKP54145.1"/>
    <property type="molecule type" value="Genomic_DNA"/>
</dbReference>
<evidence type="ECO:0000313" key="4">
    <source>
        <dbReference type="Proteomes" id="UP000282076"/>
    </source>
</evidence>